<evidence type="ECO:0000313" key="14">
    <source>
        <dbReference type="EMBL" id="PPE72684.1"/>
    </source>
</evidence>
<comment type="subcellular location">
    <subcellularLocation>
        <location evidence="11">Cytoplasm</location>
    </subcellularLocation>
    <text evidence="11">Associates with ribosomes.</text>
</comment>
<keyword evidence="15" id="KW-1185">Reference proteome</keyword>
<dbReference type="SUPFAM" id="SSF52540">
    <property type="entry name" value="P-loop containing nucleoside triphosphate hydrolases"/>
    <property type="match status" value="2"/>
</dbReference>
<dbReference type="InterPro" id="IPR003593">
    <property type="entry name" value="AAA+_ATPase"/>
</dbReference>
<feature type="domain" description="ABC transporter" evidence="13">
    <location>
        <begin position="3"/>
        <end position="249"/>
    </location>
</feature>
<evidence type="ECO:0000256" key="1">
    <source>
        <dbReference type="ARBA" id="ARBA00022490"/>
    </source>
</evidence>
<keyword evidence="4 11" id="KW-0227">DNA damage</keyword>
<dbReference type="AlphaFoldDB" id="A0A2S5TCF5"/>
<comment type="similarity">
    <text evidence="10 11">Belongs to the ABC transporter superfamily. ABCF family. Uup subfamily.</text>
</comment>
<comment type="catalytic activity">
    <reaction evidence="9 11">
        <text>ATP + H2O = ADP + phosphate + H(+)</text>
        <dbReference type="Rhea" id="RHEA:13065"/>
        <dbReference type="ChEBI" id="CHEBI:15377"/>
        <dbReference type="ChEBI" id="CHEBI:15378"/>
        <dbReference type="ChEBI" id="CHEBI:30616"/>
        <dbReference type="ChEBI" id="CHEBI:43474"/>
        <dbReference type="ChEBI" id="CHEBI:456216"/>
    </reaction>
</comment>
<comment type="function">
    <text evidence="11">Probably plays a role in ribosome assembly or function. May be involved in resolution of branched DNA intermediates that result from template switching in postreplication gaps. Binds DNA and has ATPase activity.</text>
</comment>
<gene>
    <name evidence="11" type="primary">uup</name>
    <name evidence="14" type="ORF">C3942_16665</name>
</gene>
<evidence type="ECO:0000256" key="9">
    <source>
        <dbReference type="ARBA" id="ARBA00049360"/>
    </source>
</evidence>
<dbReference type="GO" id="GO:0003677">
    <property type="term" value="F:DNA binding"/>
    <property type="evidence" value="ECO:0007669"/>
    <property type="project" value="UniProtKB-UniRule"/>
</dbReference>
<dbReference type="InterPro" id="IPR043686">
    <property type="entry name" value="Uup"/>
</dbReference>
<feature type="binding site" evidence="11">
    <location>
        <begin position="348"/>
        <end position="355"/>
    </location>
    <ligand>
        <name>ATP</name>
        <dbReference type="ChEBI" id="CHEBI:30616"/>
        <label>2</label>
    </ligand>
</feature>
<organism evidence="14 15">
    <name type="scientific">Solimonas fluminis</name>
    <dbReference type="NCBI Taxonomy" id="2086571"/>
    <lineage>
        <taxon>Bacteria</taxon>
        <taxon>Pseudomonadati</taxon>
        <taxon>Pseudomonadota</taxon>
        <taxon>Gammaproteobacteria</taxon>
        <taxon>Nevskiales</taxon>
        <taxon>Nevskiaceae</taxon>
        <taxon>Solimonas</taxon>
    </lineage>
</organism>
<feature type="compositionally biased region" description="Basic and acidic residues" evidence="12">
    <location>
        <begin position="558"/>
        <end position="570"/>
    </location>
</feature>
<reference evidence="14 15" key="1">
    <citation type="submission" date="2018-02" db="EMBL/GenBank/DDBJ databases">
        <title>Genome sequencing of Solimonas sp. HR-BB.</title>
        <authorList>
            <person name="Lee Y."/>
            <person name="Jeon C.O."/>
        </authorList>
    </citation>
    <scope>NUCLEOTIDE SEQUENCE [LARGE SCALE GENOMIC DNA]</scope>
    <source>
        <strain evidence="14 15">HR-BB</strain>
    </source>
</reference>
<dbReference type="GO" id="GO:0016887">
    <property type="term" value="F:ATP hydrolysis activity"/>
    <property type="evidence" value="ECO:0007669"/>
    <property type="project" value="UniProtKB-UniRule"/>
</dbReference>
<proteinExistence type="inferred from homology"/>
<dbReference type="Pfam" id="PF16326">
    <property type="entry name" value="ABC_tran_CTD"/>
    <property type="match status" value="1"/>
</dbReference>
<name>A0A2S5TCF5_9GAMM</name>
<feature type="domain" description="ABC transporter" evidence="13">
    <location>
        <begin position="316"/>
        <end position="534"/>
    </location>
</feature>
<accession>A0A2S5TCF5</accession>
<feature type="compositionally biased region" description="Pro residues" evidence="12">
    <location>
        <begin position="534"/>
        <end position="547"/>
    </location>
</feature>
<dbReference type="Gene3D" id="1.10.287.380">
    <property type="entry name" value="Valyl-tRNA synthetase, C-terminal domain"/>
    <property type="match status" value="1"/>
</dbReference>
<evidence type="ECO:0000256" key="6">
    <source>
        <dbReference type="ARBA" id="ARBA00022840"/>
    </source>
</evidence>
<dbReference type="InterPro" id="IPR051309">
    <property type="entry name" value="ABCF_ATPase"/>
</dbReference>
<evidence type="ECO:0000256" key="2">
    <source>
        <dbReference type="ARBA" id="ARBA00022737"/>
    </source>
</evidence>
<dbReference type="EMBL" id="PSNW01000010">
    <property type="protein sequence ID" value="PPE72684.1"/>
    <property type="molecule type" value="Genomic_DNA"/>
</dbReference>
<dbReference type="RefSeq" id="WP_104231494.1">
    <property type="nucleotide sequence ID" value="NZ_PSNW01000010.1"/>
</dbReference>
<keyword evidence="6 11" id="KW-0067">ATP-binding</keyword>
<comment type="caution">
    <text evidence="14">The sequence shown here is derived from an EMBL/GenBank/DDBJ whole genome shotgun (WGS) entry which is preliminary data.</text>
</comment>
<keyword evidence="7 11" id="KW-0238">DNA-binding</keyword>
<dbReference type="PROSITE" id="PS00211">
    <property type="entry name" value="ABC_TRANSPORTER_1"/>
    <property type="match status" value="1"/>
</dbReference>
<dbReference type="InterPro" id="IPR017871">
    <property type="entry name" value="ABC_transporter-like_CS"/>
</dbReference>
<keyword evidence="5 11" id="KW-0378">Hydrolase</keyword>
<dbReference type="GO" id="GO:0005737">
    <property type="term" value="C:cytoplasm"/>
    <property type="evidence" value="ECO:0007669"/>
    <property type="project" value="UniProtKB-SubCell"/>
</dbReference>
<keyword evidence="3 11" id="KW-0547">Nucleotide-binding</keyword>
<dbReference type="FunFam" id="3.40.50.300:FF:000309">
    <property type="entry name" value="ABC transporter ATP-binding protein"/>
    <property type="match status" value="1"/>
</dbReference>
<dbReference type="InterPro" id="IPR032781">
    <property type="entry name" value="ABC_tran_Xtn"/>
</dbReference>
<dbReference type="PANTHER" id="PTHR42855">
    <property type="entry name" value="ABC TRANSPORTER ATP-BINDING SUBUNIT"/>
    <property type="match status" value="1"/>
</dbReference>
<dbReference type="InterPro" id="IPR032524">
    <property type="entry name" value="ABC_tran_C"/>
</dbReference>
<dbReference type="Pfam" id="PF12848">
    <property type="entry name" value="ABC_tran_Xtn"/>
    <property type="match status" value="1"/>
</dbReference>
<dbReference type="InterPro" id="IPR027417">
    <property type="entry name" value="P-loop_NTPase"/>
</dbReference>
<dbReference type="FunFam" id="3.40.50.300:FF:000011">
    <property type="entry name" value="Putative ABC transporter ATP-binding component"/>
    <property type="match status" value="1"/>
</dbReference>
<evidence type="ECO:0000259" key="13">
    <source>
        <dbReference type="PROSITE" id="PS50893"/>
    </source>
</evidence>
<feature type="region of interest" description="Disordered" evidence="12">
    <location>
        <begin position="528"/>
        <end position="570"/>
    </location>
</feature>
<dbReference type="CDD" id="cd03221">
    <property type="entry name" value="ABCF_EF-3"/>
    <property type="match status" value="2"/>
</dbReference>
<dbReference type="EC" id="3.6.1.-" evidence="11"/>
<evidence type="ECO:0000256" key="4">
    <source>
        <dbReference type="ARBA" id="ARBA00022763"/>
    </source>
</evidence>
<dbReference type="HAMAP" id="MF_00848">
    <property type="entry name" value="Uup"/>
    <property type="match status" value="1"/>
</dbReference>
<evidence type="ECO:0000256" key="3">
    <source>
        <dbReference type="ARBA" id="ARBA00022741"/>
    </source>
</evidence>
<evidence type="ECO:0000256" key="11">
    <source>
        <dbReference type="HAMAP-Rule" id="MF_00848"/>
    </source>
</evidence>
<dbReference type="Proteomes" id="UP000238220">
    <property type="component" value="Unassembled WGS sequence"/>
</dbReference>
<dbReference type="InterPro" id="IPR003439">
    <property type="entry name" value="ABC_transporter-like_ATP-bd"/>
</dbReference>
<dbReference type="OrthoDB" id="9808609at2"/>
<dbReference type="Gene3D" id="3.40.50.300">
    <property type="entry name" value="P-loop containing nucleotide triphosphate hydrolases"/>
    <property type="match status" value="2"/>
</dbReference>
<keyword evidence="8 11" id="KW-0234">DNA repair</keyword>
<dbReference type="GO" id="GO:0006281">
    <property type="term" value="P:DNA repair"/>
    <property type="evidence" value="ECO:0007669"/>
    <property type="project" value="UniProtKB-KW"/>
</dbReference>
<dbReference type="InterPro" id="IPR037118">
    <property type="entry name" value="Val-tRNA_synth_C_sf"/>
</dbReference>
<evidence type="ECO:0000256" key="7">
    <source>
        <dbReference type="ARBA" id="ARBA00023125"/>
    </source>
</evidence>
<evidence type="ECO:0000313" key="15">
    <source>
        <dbReference type="Proteomes" id="UP000238220"/>
    </source>
</evidence>
<dbReference type="GO" id="GO:0005524">
    <property type="term" value="F:ATP binding"/>
    <property type="evidence" value="ECO:0007669"/>
    <property type="project" value="UniProtKB-UniRule"/>
</dbReference>
<evidence type="ECO:0000256" key="5">
    <source>
        <dbReference type="ARBA" id="ARBA00022801"/>
    </source>
</evidence>
<sequence>MLLGLKNVSLRIGNTVLFDGTDFSIEARERVCLVGRNGAGKSTLFRVIAGSQAVDAGEVIRQQGLRVAQLVQDVPPGTAGTVYDVVAEGLGELGRKIAEFHHLSMEAHSEAELEKLGRLQSQIEAQDGWSLESRVQAVITKLDLPADAPFASQSGGLKRRVLLAQALVSEPDILLLDEPTNHLDIPSIAQLEEFLLSFRGALLFISHDRAFVRKLATRVCDLDRGKLSSWQGGYDAYLTGKAEALHAEERQNALFDKKLAQEEVWIRKGVEARRTRSAGRVKALMEMRNTFAQRRNREGTANIVVQEAERSGKLVAELKNVSQSYGGRKIIHNFSTAVIRGDKVGIIGPNGAGKTTLLNIILGKLKPDSGEVREGTKLEIAYFDQLRSPLLDEEKTAIDAIGDGKEFVEIAGTRKHVYTYLQDFLFTPDRARCPVRVLSGGERSRLLLAQLFSRPSNLLVLDEPTNDLDMETLDLLEERLVEYSGTVLMVSHDREFLNNVVTRSLVYEGGGRVGDYVGGYDDWLRQRQHQAPAASPPPKPAAAPSPAPAAAAPASRLNSKDKRELDQLPGRIEKLESEQTRLAAEISAPGFYQQPRENIAKVELALARTQKDLGEAYARWEELEAQR</sequence>
<keyword evidence="1 11" id="KW-0963">Cytoplasm</keyword>
<protein>
    <recommendedName>
        <fullName evidence="11">ATP-binding protein Uup</fullName>
        <ecNumber evidence="11">3.6.1.-</ecNumber>
    </recommendedName>
</protein>
<dbReference type="Pfam" id="PF00005">
    <property type="entry name" value="ABC_tran"/>
    <property type="match status" value="2"/>
</dbReference>
<dbReference type="GO" id="GO:0043022">
    <property type="term" value="F:ribosome binding"/>
    <property type="evidence" value="ECO:0007669"/>
    <property type="project" value="UniProtKB-UniRule"/>
</dbReference>
<dbReference type="PROSITE" id="PS50893">
    <property type="entry name" value="ABC_TRANSPORTER_2"/>
    <property type="match status" value="2"/>
</dbReference>
<evidence type="ECO:0000256" key="12">
    <source>
        <dbReference type="SAM" id="MobiDB-lite"/>
    </source>
</evidence>
<dbReference type="PANTHER" id="PTHR42855:SF1">
    <property type="entry name" value="ABC TRANSPORTER DOMAIN-CONTAINING PROTEIN"/>
    <property type="match status" value="1"/>
</dbReference>
<evidence type="ECO:0000256" key="8">
    <source>
        <dbReference type="ARBA" id="ARBA00023204"/>
    </source>
</evidence>
<evidence type="ECO:0000256" key="10">
    <source>
        <dbReference type="ARBA" id="ARBA00061478"/>
    </source>
</evidence>
<keyword evidence="2 11" id="KW-0677">Repeat</keyword>
<feature type="binding site" evidence="11">
    <location>
        <begin position="35"/>
        <end position="42"/>
    </location>
    <ligand>
        <name>ATP</name>
        <dbReference type="ChEBI" id="CHEBI:30616"/>
        <label>1</label>
    </ligand>
</feature>
<dbReference type="SMART" id="SM00382">
    <property type="entry name" value="AAA"/>
    <property type="match status" value="2"/>
</dbReference>